<dbReference type="AlphaFoldDB" id="A0A076PW68"/>
<reference evidence="4 5" key="1">
    <citation type="journal article" date="2014" name="Genome Announc.">
        <title>Complete Genome Sequence of Polychlorinated Biphenyl Degrader Comamonas testosteroni TK102 (NBRC 109938).</title>
        <authorList>
            <person name="Fukuda K."/>
            <person name="Hosoyama A."/>
            <person name="Tsuchikane K."/>
            <person name="Ohji S."/>
            <person name="Yamazoe A."/>
            <person name="Fujita N."/>
            <person name="Shintani M."/>
            <person name="Kimbara K."/>
        </authorList>
    </citation>
    <scope>NUCLEOTIDE SEQUENCE [LARGE SCALE GENOMIC DNA]</scope>
    <source>
        <strain evidence="4">TK102</strain>
    </source>
</reference>
<feature type="domain" description="DUF4377" evidence="3">
    <location>
        <begin position="185"/>
        <end position="269"/>
    </location>
</feature>
<dbReference type="InterPro" id="IPR038670">
    <property type="entry name" value="HslJ-like_sf"/>
</dbReference>
<dbReference type="PANTHER" id="PTHR35535">
    <property type="entry name" value="HEAT SHOCK PROTEIN HSLJ"/>
    <property type="match status" value="1"/>
</dbReference>
<dbReference type="Pfam" id="PF03724">
    <property type="entry name" value="META"/>
    <property type="match status" value="1"/>
</dbReference>
<accession>A0A076PW68</accession>
<dbReference type="Pfam" id="PF14302">
    <property type="entry name" value="DUF4377"/>
    <property type="match status" value="1"/>
</dbReference>
<feature type="signal peptide" evidence="1">
    <location>
        <begin position="1"/>
        <end position="18"/>
    </location>
</feature>
<proteinExistence type="predicted"/>
<dbReference type="Proteomes" id="UP000028782">
    <property type="component" value="Chromosome"/>
</dbReference>
<dbReference type="PANTHER" id="PTHR35535:SF1">
    <property type="entry name" value="HEAT SHOCK PROTEIN HSLJ"/>
    <property type="match status" value="1"/>
</dbReference>
<dbReference type="InterPro" id="IPR005184">
    <property type="entry name" value="DUF306_Meta_HslJ"/>
</dbReference>
<dbReference type="PROSITE" id="PS51257">
    <property type="entry name" value="PROKAR_LIPOPROTEIN"/>
    <property type="match status" value="1"/>
</dbReference>
<dbReference type="InterPro" id="IPR053147">
    <property type="entry name" value="Hsp_HslJ-like"/>
</dbReference>
<evidence type="ECO:0000259" key="2">
    <source>
        <dbReference type="Pfam" id="PF03724"/>
    </source>
</evidence>
<evidence type="ECO:0000313" key="5">
    <source>
        <dbReference type="Proteomes" id="UP000028782"/>
    </source>
</evidence>
<dbReference type="RefSeq" id="WP_003053279.1">
    <property type="nucleotide sequence ID" value="NZ_CP006704.1"/>
</dbReference>
<evidence type="ECO:0000313" key="4">
    <source>
        <dbReference type="EMBL" id="AIJ48030.1"/>
    </source>
</evidence>
<evidence type="ECO:0000259" key="3">
    <source>
        <dbReference type="Pfam" id="PF14302"/>
    </source>
</evidence>
<feature type="chain" id="PRO_5001716150" evidence="1">
    <location>
        <begin position="19"/>
        <end position="277"/>
    </location>
</feature>
<dbReference type="InterPro" id="IPR025485">
    <property type="entry name" value="DUF4377"/>
</dbReference>
<organism evidence="4 5">
    <name type="scientific">Comamonas testosteroni TK102</name>
    <dbReference type="NCBI Taxonomy" id="1392005"/>
    <lineage>
        <taxon>Bacteria</taxon>
        <taxon>Pseudomonadati</taxon>
        <taxon>Pseudomonadota</taxon>
        <taxon>Betaproteobacteria</taxon>
        <taxon>Burkholderiales</taxon>
        <taxon>Comamonadaceae</taxon>
        <taxon>Comamonas</taxon>
    </lineage>
</organism>
<evidence type="ECO:0000256" key="1">
    <source>
        <dbReference type="SAM" id="SignalP"/>
    </source>
</evidence>
<dbReference type="EMBL" id="CP006704">
    <property type="protein sequence ID" value="AIJ48030.1"/>
    <property type="molecule type" value="Genomic_DNA"/>
</dbReference>
<keyword evidence="1" id="KW-0732">Signal</keyword>
<sequence length="277" mass="30634">MKFRWTWCLPLVASMTLAACGTTGGGGAGKPGPSGPTGPAGDATSLTAYHWKLQQAYTPAGNEDQSWFLSSSQAPIELDFVDQRVVVKNLCNVISSAYSIEGQRINLQRGMSTLRACNDNQLMMLEQQVARILPTAKQWNVQLGGSAAEQPRLTLQFIDGTRWQLNGKPTAQTQYGSAPERIFLEVAPERKACSHGVIKDYQCLQVREIRYGDNGVKTYTGQWENFYSEIEGYKHEAGVSNVLRINRFKRQNVPADASSYVYVLDMVVSSAIADKRK</sequence>
<feature type="domain" description="DUF306" evidence="2">
    <location>
        <begin position="70"/>
        <end position="161"/>
    </location>
</feature>
<dbReference type="HOGENOM" id="CLU_063818_0_0_4"/>
<gene>
    <name evidence="4" type="ORF">O987_19665</name>
</gene>
<dbReference type="Gene3D" id="2.40.128.270">
    <property type="match status" value="1"/>
</dbReference>
<name>A0A076PW68_COMTE</name>
<protein>
    <submittedName>
        <fullName evidence="4">Heat-shock protein</fullName>
    </submittedName>
</protein>
<dbReference type="KEGG" id="ctes:O987_19665"/>